<sequence>MSRKRTQLPAQRTVHPLACLLQASTCLHPAFTRGMSQGVSQPEQQQMGSSVMGQGQHKPIFRAYTEQQRARFNPRILLYPAALLLLIGLGIWTVSLEQAATPIRVETTWGLRTVRKGMSPQDVSGILGQPTSKERRGNQECYQYGRPSIKVESFVLHVVCYEDGKLREVSEKRYNSWVVTQDGAISPAPLAPEELAPPATAPGAPSAPGVVGQTPL</sequence>
<keyword evidence="2" id="KW-0812">Transmembrane</keyword>
<evidence type="ECO:0000313" key="3">
    <source>
        <dbReference type="EMBL" id="WNG49820.1"/>
    </source>
</evidence>
<keyword evidence="2" id="KW-0472">Membrane</keyword>
<dbReference type="RefSeq" id="WP_395808176.1">
    <property type="nucleotide sequence ID" value="NZ_CP043494.1"/>
</dbReference>
<feature type="region of interest" description="Disordered" evidence="1">
    <location>
        <begin position="188"/>
        <end position="216"/>
    </location>
</feature>
<reference evidence="3 4" key="1">
    <citation type="submission" date="2019-08" db="EMBL/GenBank/DDBJ databases">
        <title>Archangium and Cystobacter genomes.</title>
        <authorList>
            <person name="Chen I.-C.K."/>
            <person name="Wielgoss S."/>
        </authorList>
    </citation>
    <scope>NUCLEOTIDE SEQUENCE [LARGE SCALE GENOMIC DNA]</scope>
    <source>
        <strain evidence="3 4">Cbm 6</strain>
    </source>
</reference>
<dbReference type="Proteomes" id="UP001611383">
    <property type="component" value="Chromosome"/>
</dbReference>
<keyword evidence="4" id="KW-1185">Reference proteome</keyword>
<dbReference type="EMBL" id="CP043494">
    <property type="protein sequence ID" value="WNG49820.1"/>
    <property type="molecule type" value="Genomic_DNA"/>
</dbReference>
<protein>
    <recommendedName>
        <fullName evidence="5">Lipoprotein SmpA/OmlA domain-containing protein</fullName>
    </recommendedName>
</protein>
<evidence type="ECO:0000256" key="1">
    <source>
        <dbReference type="SAM" id="MobiDB-lite"/>
    </source>
</evidence>
<feature type="compositionally biased region" description="Low complexity" evidence="1">
    <location>
        <begin position="188"/>
        <end position="209"/>
    </location>
</feature>
<evidence type="ECO:0000313" key="4">
    <source>
        <dbReference type="Proteomes" id="UP001611383"/>
    </source>
</evidence>
<gene>
    <name evidence="3" type="ORF">F0U60_41170</name>
</gene>
<proteinExistence type="predicted"/>
<name>A0ABY9X356_9BACT</name>
<feature type="transmembrane region" description="Helical" evidence="2">
    <location>
        <begin position="76"/>
        <end position="94"/>
    </location>
</feature>
<organism evidence="3 4">
    <name type="scientific">Archangium minus</name>
    <dbReference type="NCBI Taxonomy" id="83450"/>
    <lineage>
        <taxon>Bacteria</taxon>
        <taxon>Pseudomonadati</taxon>
        <taxon>Myxococcota</taxon>
        <taxon>Myxococcia</taxon>
        <taxon>Myxococcales</taxon>
        <taxon>Cystobacterineae</taxon>
        <taxon>Archangiaceae</taxon>
        <taxon>Archangium</taxon>
    </lineage>
</organism>
<keyword evidence="2" id="KW-1133">Transmembrane helix</keyword>
<accession>A0ABY9X356</accession>
<evidence type="ECO:0000256" key="2">
    <source>
        <dbReference type="SAM" id="Phobius"/>
    </source>
</evidence>
<evidence type="ECO:0008006" key="5">
    <source>
        <dbReference type="Google" id="ProtNLM"/>
    </source>
</evidence>